<dbReference type="Proteomes" id="UP000604825">
    <property type="component" value="Unassembled WGS sequence"/>
</dbReference>
<proteinExistence type="inferred from homology"/>
<dbReference type="InterPro" id="IPR024078">
    <property type="entry name" value="LmbE-like_dom_sf"/>
</dbReference>
<feature type="domain" description="Reverse transcriptase zinc-binding" evidence="4">
    <location>
        <begin position="388"/>
        <end position="474"/>
    </location>
</feature>
<dbReference type="Pfam" id="PF02585">
    <property type="entry name" value="PIG-L"/>
    <property type="match status" value="1"/>
</dbReference>
<accession>A0A811QUF0</accession>
<dbReference type="EMBL" id="CAJGYO010000011">
    <property type="protein sequence ID" value="CAD6260517.1"/>
    <property type="molecule type" value="Genomic_DNA"/>
</dbReference>
<evidence type="ECO:0000256" key="3">
    <source>
        <dbReference type="SAM" id="SignalP"/>
    </source>
</evidence>
<evidence type="ECO:0000313" key="6">
    <source>
        <dbReference type="Proteomes" id="UP000604825"/>
    </source>
</evidence>
<dbReference type="InterPro" id="IPR003737">
    <property type="entry name" value="GlcNAc_PI_deacetylase-related"/>
</dbReference>
<dbReference type="GO" id="GO:0016020">
    <property type="term" value="C:membrane"/>
    <property type="evidence" value="ECO:0007669"/>
    <property type="project" value="GOC"/>
</dbReference>
<dbReference type="OrthoDB" id="440160at2759"/>
<dbReference type="InterPro" id="IPR026960">
    <property type="entry name" value="RVT-Znf"/>
</dbReference>
<dbReference type="PANTHER" id="PTHR12993:SF11">
    <property type="entry name" value="N-ACETYLGLUCOSAMINYL-PHOSPHATIDYLINOSITOL DE-N-ACETYLASE"/>
    <property type="match status" value="1"/>
</dbReference>
<name>A0A811QUF0_9POAL</name>
<dbReference type="Gene3D" id="3.40.50.10320">
    <property type="entry name" value="LmbE-like"/>
    <property type="match status" value="1"/>
</dbReference>
<evidence type="ECO:0000256" key="2">
    <source>
        <dbReference type="ARBA" id="ARBA00012176"/>
    </source>
</evidence>
<dbReference type="UniPathway" id="UPA00196"/>
<dbReference type="Pfam" id="PF13966">
    <property type="entry name" value="zf-RVT"/>
    <property type="match status" value="1"/>
</dbReference>
<reference evidence="5" key="1">
    <citation type="submission" date="2020-10" db="EMBL/GenBank/DDBJ databases">
        <authorList>
            <person name="Han B."/>
            <person name="Lu T."/>
            <person name="Zhao Q."/>
            <person name="Huang X."/>
            <person name="Zhao Y."/>
        </authorList>
    </citation>
    <scope>NUCLEOTIDE SEQUENCE</scope>
</reference>
<evidence type="ECO:0000313" key="5">
    <source>
        <dbReference type="EMBL" id="CAD6260517.1"/>
    </source>
</evidence>
<organism evidence="5 6">
    <name type="scientific">Miscanthus lutarioriparius</name>
    <dbReference type="NCBI Taxonomy" id="422564"/>
    <lineage>
        <taxon>Eukaryota</taxon>
        <taxon>Viridiplantae</taxon>
        <taxon>Streptophyta</taxon>
        <taxon>Embryophyta</taxon>
        <taxon>Tracheophyta</taxon>
        <taxon>Spermatophyta</taxon>
        <taxon>Magnoliopsida</taxon>
        <taxon>Liliopsida</taxon>
        <taxon>Poales</taxon>
        <taxon>Poaceae</taxon>
        <taxon>PACMAD clade</taxon>
        <taxon>Panicoideae</taxon>
        <taxon>Andropogonodae</taxon>
        <taxon>Andropogoneae</taxon>
        <taxon>Saccharinae</taxon>
        <taxon>Miscanthus</taxon>
    </lineage>
</organism>
<gene>
    <name evidence="5" type="ORF">NCGR_LOCUS43950</name>
</gene>
<dbReference type="PANTHER" id="PTHR12993">
    <property type="entry name" value="N-ACETYLGLUCOSAMINYL-PHOSPHATIDYLINOSITOL DE-N-ACETYLASE-RELATED"/>
    <property type="match status" value="1"/>
</dbReference>
<keyword evidence="3" id="KW-0732">Signal</keyword>
<dbReference type="AlphaFoldDB" id="A0A811QUF0"/>
<evidence type="ECO:0000259" key="4">
    <source>
        <dbReference type="Pfam" id="PF13966"/>
    </source>
</evidence>
<comment type="similarity">
    <text evidence="1">Belongs to the PIGL family.</text>
</comment>
<dbReference type="GO" id="GO:0005783">
    <property type="term" value="C:endoplasmic reticulum"/>
    <property type="evidence" value="ECO:0007669"/>
    <property type="project" value="TreeGrafter"/>
</dbReference>
<dbReference type="GO" id="GO:0000225">
    <property type="term" value="F:N-acetylglucosaminylphosphatidylinositol deacetylase activity"/>
    <property type="evidence" value="ECO:0007669"/>
    <property type="project" value="UniProtKB-EC"/>
</dbReference>
<dbReference type="EC" id="3.5.1.89" evidence="2"/>
<keyword evidence="6" id="KW-1185">Reference proteome</keyword>
<feature type="chain" id="PRO_5032614256" description="N-acetylglucosaminylphosphatidylinositol deacetylase" evidence="3">
    <location>
        <begin position="22"/>
        <end position="489"/>
    </location>
</feature>
<comment type="caution">
    <text evidence="5">The sequence shown here is derived from an EMBL/GenBank/DDBJ whole genome shotgun (WGS) entry which is preliminary data.</text>
</comment>
<evidence type="ECO:0000256" key="1">
    <source>
        <dbReference type="ARBA" id="ARBA00006066"/>
    </source>
</evidence>
<dbReference type="SUPFAM" id="SSF102588">
    <property type="entry name" value="LmbE-like"/>
    <property type="match status" value="1"/>
</dbReference>
<sequence length="489" mass="55420">MAWIWMVPVAGAVLLWATSLGRILSYPAPSCVPPSPQFMPPLRGDRRSRNVLLVVAHPDDESMFFAPTILFLKSKGHNIHILCMSRGNADGLGNTRREELYHACDTLKIPHEQVKVLDHPKLQDGFHEKWDHGLVAELTMEHVQLWAINMIVTFDSYGVSGHPNHKDLHHGICKFLHANRQGNIEAWELASLNILRKYSGPVDIWLSSLISFSRSKQSIYTLVNSRPSKSYEAMAAHRSQWVWFRRLFVIFSSYTPLIPKTVLDLIDSRRRAFLWTGGSDKCNGSQCLISWDRVCLSKDAGGLGVRNLEDQNHCLLMKLVYKLLGPDDLPWKQWFMGCPHSWPRGHPHPRLTNQAQADLELLRSLLVTVSLNDSPDRRLMDAPGSHPFSSREAYHALHAGDPVLLGPQLIWGCRFPGKLKFFGWLVHFDRINSRASLFWKNIRPLDECFCPSCPGVLETSDHIFIVCPKATSVWSRLNIAVQAGDQTAP</sequence>
<feature type="signal peptide" evidence="3">
    <location>
        <begin position="1"/>
        <end position="21"/>
    </location>
</feature>
<dbReference type="GO" id="GO:0006506">
    <property type="term" value="P:GPI anchor biosynthetic process"/>
    <property type="evidence" value="ECO:0007669"/>
    <property type="project" value="UniProtKB-UniPathway"/>
</dbReference>
<protein>
    <recommendedName>
        <fullName evidence="2">N-acetylglucosaminylphosphatidylinositol deacetylase</fullName>
        <ecNumber evidence="2">3.5.1.89</ecNumber>
    </recommendedName>
</protein>